<sequence length="64" mass="6627">MSSENFPAVCGSDSSEITGSFGYTPITTTYPAGIYWGIDESITHVTSTAILSSTAGIVNTGKSF</sequence>
<dbReference type="InterPro" id="IPR021109">
    <property type="entry name" value="Peptidase_aspartic_dom_sf"/>
</dbReference>
<reference evidence="3" key="1">
    <citation type="journal article" date="2017" name="Nat. Ecol. Evol.">
        <title>Genome expansion and lineage-specific genetic innovations in the forest pathogenic fungi Armillaria.</title>
        <authorList>
            <person name="Sipos G."/>
            <person name="Prasanna A.N."/>
            <person name="Walter M.C."/>
            <person name="O'Connor E."/>
            <person name="Balint B."/>
            <person name="Krizsan K."/>
            <person name="Kiss B."/>
            <person name="Hess J."/>
            <person name="Varga T."/>
            <person name="Slot J."/>
            <person name="Riley R."/>
            <person name="Boka B."/>
            <person name="Rigling D."/>
            <person name="Barry K."/>
            <person name="Lee J."/>
            <person name="Mihaltcheva S."/>
            <person name="LaButti K."/>
            <person name="Lipzen A."/>
            <person name="Waldron R."/>
            <person name="Moloney N.M."/>
            <person name="Sperisen C."/>
            <person name="Kredics L."/>
            <person name="Vagvoelgyi C."/>
            <person name="Patrignani A."/>
            <person name="Fitzpatrick D."/>
            <person name="Nagy I."/>
            <person name="Doyle S."/>
            <person name="Anderson J.B."/>
            <person name="Grigoriev I.V."/>
            <person name="Gueldener U."/>
            <person name="Muensterkoetter M."/>
            <person name="Nagy L.G."/>
        </authorList>
    </citation>
    <scope>NUCLEOTIDE SEQUENCE [LARGE SCALE GENOMIC DNA]</scope>
    <source>
        <strain evidence="3">28-4</strain>
    </source>
</reference>
<evidence type="ECO:0000256" key="1">
    <source>
        <dbReference type="SAM" id="MobiDB-lite"/>
    </source>
</evidence>
<feature type="region of interest" description="Disordered" evidence="1">
    <location>
        <begin position="1"/>
        <end position="21"/>
    </location>
</feature>
<evidence type="ECO:0000313" key="2">
    <source>
        <dbReference type="EMBL" id="PBK59604.1"/>
    </source>
</evidence>
<protein>
    <submittedName>
        <fullName evidence="2">Uncharacterized protein</fullName>
    </submittedName>
</protein>
<evidence type="ECO:0000313" key="3">
    <source>
        <dbReference type="Proteomes" id="UP000218334"/>
    </source>
</evidence>
<dbReference type="AlphaFoldDB" id="A0A2H3AS84"/>
<keyword evidence="3" id="KW-1185">Reference proteome</keyword>
<gene>
    <name evidence="2" type="ORF">ARMSODRAFT_1027237</name>
</gene>
<name>A0A2H3AS84_9AGAR</name>
<dbReference type="Gene3D" id="2.40.70.10">
    <property type="entry name" value="Acid Proteases"/>
    <property type="match status" value="1"/>
</dbReference>
<proteinExistence type="predicted"/>
<accession>A0A2H3AS84</accession>
<organism evidence="2 3">
    <name type="scientific">Armillaria solidipes</name>
    <dbReference type="NCBI Taxonomy" id="1076256"/>
    <lineage>
        <taxon>Eukaryota</taxon>
        <taxon>Fungi</taxon>
        <taxon>Dikarya</taxon>
        <taxon>Basidiomycota</taxon>
        <taxon>Agaricomycotina</taxon>
        <taxon>Agaricomycetes</taxon>
        <taxon>Agaricomycetidae</taxon>
        <taxon>Agaricales</taxon>
        <taxon>Marasmiineae</taxon>
        <taxon>Physalacriaceae</taxon>
        <taxon>Armillaria</taxon>
    </lineage>
</organism>
<dbReference type="EMBL" id="KZ293500">
    <property type="protein sequence ID" value="PBK59604.1"/>
    <property type="molecule type" value="Genomic_DNA"/>
</dbReference>
<dbReference type="STRING" id="1076256.A0A2H3AS84"/>
<dbReference type="Proteomes" id="UP000218334">
    <property type="component" value="Unassembled WGS sequence"/>
</dbReference>